<sequence>MDGVKVAKPLDDAALPKLPASKTGVDPPVFRTTGCASITGVTGRAVSNPEQDLDFKTKRKGVNENLHRSSTFTENGKQVCALRARTSPQSSPMDVEQEPHQRAGKKPKILDSFDDDKNGVDAKMGLDLASCTSDDKLRMARQKACKYGKRRDRKQVRASMKIKFDSSISKAGFGVSDSATGGKSIFVGVDVDEPLNTVDDEVITRFYHCIYGLKSDLNNAIKPVDDISLNKLLDGTYENNLCQDKGKKATDGNENILLSLRNACSVLSCQKAVESHNVIGMQSYCNGKMPAILQSSISGSTDKTNHDDNKYRSKADLASPGKDSHTGAYKTLSDSQVYEPKDILERLALPPAEDLEALLSDSSLPTLSSHCATDINSPKQMSNSAALPPFPWSLPFGGSCKSSNDTGKLSTNRSTWRSKWVRIESDSSFIRNAQSCFTGLEFMPCDNTGSPSRIQGDYYNTCSNENFPEAFKIPSHGPLDISCPETCFAKSHTKDERILDNHSSESHLKPESIDSISFQAMELDGCLSNHGRDELNSVVPSPNNSMIQGIVDGGLEKSKNKSQRPWIPTMLENSKPAVHSPRALVAAAILCEIMSSSSHIGRQDWNNEMLKKQSHKSIHDCKPKPSIVKSDEGSLMSLKPGDPVKSKGQMSSPAQRLPVSLKKKNYNTYVDRPLARWSFPADDRFPSKAERSYAVNSKPVDGGSARIMGQTSIMGNAGKGNENQHKSRKAMGMITDVRPVAHSKEWNRGKNKKER</sequence>
<gene>
    <name evidence="2" type="ORF">QJS10_CPB22g00013</name>
</gene>
<evidence type="ECO:0000256" key="1">
    <source>
        <dbReference type="SAM" id="MobiDB-lite"/>
    </source>
</evidence>
<name>A0AAV9C157_ACOCL</name>
<feature type="region of interest" description="Disordered" evidence="1">
    <location>
        <begin position="1"/>
        <end position="27"/>
    </location>
</feature>
<dbReference type="EMBL" id="JAUJYO010000022">
    <property type="protein sequence ID" value="KAK1282351.1"/>
    <property type="molecule type" value="Genomic_DNA"/>
</dbReference>
<dbReference type="AlphaFoldDB" id="A0AAV9C157"/>
<evidence type="ECO:0000313" key="2">
    <source>
        <dbReference type="EMBL" id="KAK1282351.1"/>
    </source>
</evidence>
<feature type="region of interest" description="Disordered" evidence="1">
    <location>
        <begin position="732"/>
        <end position="755"/>
    </location>
</feature>
<comment type="caution">
    <text evidence="2">The sequence shown here is derived from an EMBL/GenBank/DDBJ whole genome shotgun (WGS) entry which is preliminary data.</text>
</comment>
<protein>
    <submittedName>
        <fullName evidence="2">Uncharacterized protein</fullName>
    </submittedName>
</protein>
<accession>A0AAV9C157</accession>
<reference evidence="2" key="2">
    <citation type="submission" date="2023-06" db="EMBL/GenBank/DDBJ databases">
        <authorList>
            <person name="Ma L."/>
            <person name="Liu K.-W."/>
            <person name="Li Z."/>
            <person name="Hsiao Y.-Y."/>
            <person name="Qi Y."/>
            <person name="Fu T."/>
            <person name="Tang G."/>
            <person name="Zhang D."/>
            <person name="Sun W.-H."/>
            <person name="Liu D.-K."/>
            <person name="Li Y."/>
            <person name="Chen G.-Z."/>
            <person name="Liu X.-D."/>
            <person name="Liao X.-Y."/>
            <person name="Jiang Y.-T."/>
            <person name="Yu X."/>
            <person name="Hao Y."/>
            <person name="Huang J."/>
            <person name="Zhao X.-W."/>
            <person name="Ke S."/>
            <person name="Chen Y.-Y."/>
            <person name="Wu W.-L."/>
            <person name="Hsu J.-L."/>
            <person name="Lin Y.-F."/>
            <person name="Huang M.-D."/>
            <person name="Li C.-Y."/>
            <person name="Huang L."/>
            <person name="Wang Z.-W."/>
            <person name="Zhao X."/>
            <person name="Zhong W.-Y."/>
            <person name="Peng D.-H."/>
            <person name="Ahmad S."/>
            <person name="Lan S."/>
            <person name="Zhang J.-S."/>
            <person name="Tsai W.-C."/>
            <person name="Van De Peer Y."/>
            <person name="Liu Z.-J."/>
        </authorList>
    </citation>
    <scope>NUCLEOTIDE SEQUENCE</scope>
    <source>
        <strain evidence="2">CP</strain>
        <tissue evidence="2">Leaves</tissue>
    </source>
</reference>
<evidence type="ECO:0000313" key="3">
    <source>
        <dbReference type="Proteomes" id="UP001180020"/>
    </source>
</evidence>
<organism evidence="2 3">
    <name type="scientific">Acorus calamus</name>
    <name type="common">Sweet flag</name>
    <dbReference type="NCBI Taxonomy" id="4465"/>
    <lineage>
        <taxon>Eukaryota</taxon>
        <taxon>Viridiplantae</taxon>
        <taxon>Streptophyta</taxon>
        <taxon>Embryophyta</taxon>
        <taxon>Tracheophyta</taxon>
        <taxon>Spermatophyta</taxon>
        <taxon>Magnoliopsida</taxon>
        <taxon>Liliopsida</taxon>
        <taxon>Acoraceae</taxon>
        <taxon>Acorus</taxon>
    </lineage>
</organism>
<feature type="region of interest" description="Disordered" evidence="1">
    <location>
        <begin position="297"/>
        <end position="328"/>
    </location>
</feature>
<keyword evidence="3" id="KW-1185">Reference proteome</keyword>
<feature type="region of interest" description="Disordered" evidence="1">
    <location>
        <begin position="612"/>
        <end position="636"/>
    </location>
</feature>
<dbReference type="Proteomes" id="UP001180020">
    <property type="component" value="Unassembled WGS sequence"/>
</dbReference>
<reference evidence="2" key="1">
    <citation type="journal article" date="2023" name="Nat. Commun.">
        <title>Diploid and tetraploid genomes of Acorus and the evolution of monocots.</title>
        <authorList>
            <person name="Ma L."/>
            <person name="Liu K.W."/>
            <person name="Li Z."/>
            <person name="Hsiao Y.Y."/>
            <person name="Qi Y."/>
            <person name="Fu T."/>
            <person name="Tang G.D."/>
            <person name="Zhang D."/>
            <person name="Sun W.H."/>
            <person name="Liu D.K."/>
            <person name="Li Y."/>
            <person name="Chen G.Z."/>
            <person name="Liu X.D."/>
            <person name="Liao X.Y."/>
            <person name="Jiang Y.T."/>
            <person name="Yu X."/>
            <person name="Hao Y."/>
            <person name="Huang J."/>
            <person name="Zhao X.W."/>
            <person name="Ke S."/>
            <person name="Chen Y.Y."/>
            <person name="Wu W.L."/>
            <person name="Hsu J.L."/>
            <person name="Lin Y.F."/>
            <person name="Huang M.D."/>
            <person name="Li C.Y."/>
            <person name="Huang L."/>
            <person name="Wang Z.W."/>
            <person name="Zhao X."/>
            <person name="Zhong W.Y."/>
            <person name="Peng D.H."/>
            <person name="Ahmad S."/>
            <person name="Lan S."/>
            <person name="Zhang J.S."/>
            <person name="Tsai W.C."/>
            <person name="Van de Peer Y."/>
            <person name="Liu Z.J."/>
        </authorList>
    </citation>
    <scope>NUCLEOTIDE SEQUENCE</scope>
    <source>
        <strain evidence="2">CP</strain>
    </source>
</reference>
<proteinExistence type="predicted"/>
<feature type="compositionally biased region" description="Basic and acidic residues" evidence="1">
    <location>
        <begin position="303"/>
        <end position="315"/>
    </location>
</feature>
<dbReference type="PANTHER" id="PTHR36723:SF1">
    <property type="entry name" value="F22C12.19"/>
    <property type="match status" value="1"/>
</dbReference>
<feature type="region of interest" description="Disordered" evidence="1">
    <location>
        <begin position="85"/>
        <end position="114"/>
    </location>
</feature>
<dbReference type="PANTHER" id="PTHR36723">
    <property type="entry name" value="F22C12.19"/>
    <property type="match status" value="1"/>
</dbReference>